<dbReference type="AlphaFoldDB" id="F9XM92"/>
<organism evidence="1 2">
    <name type="scientific">Zymoseptoria tritici (strain CBS 115943 / IPO323)</name>
    <name type="common">Speckled leaf blotch fungus</name>
    <name type="synonym">Septoria tritici</name>
    <dbReference type="NCBI Taxonomy" id="336722"/>
    <lineage>
        <taxon>Eukaryota</taxon>
        <taxon>Fungi</taxon>
        <taxon>Dikarya</taxon>
        <taxon>Ascomycota</taxon>
        <taxon>Pezizomycotina</taxon>
        <taxon>Dothideomycetes</taxon>
        <taxon>Dothideomycetidae</taxon>
        <taxon>Mycosphaerellales</taxon>
        <taxon>Mycosphaerellaceae</taxon>
        <taxon>Zymoseptoria</taxon>
    </lineage>
</organism>
<keyword evidence="2" id="KW-1185">Reference proteome</keyword>
<reference evidence="1 2" key="1">
    <citation type="journal article" date="2011" name="PLoS Genet.">
        <title>Finished genome of the fungal wheat pathogen Mycosphaerella graminicola reveals dispensome structure, chromosome plasticity, and stealth pathogenesis.</title>
        <authorList>
            <person name="Goodwin S.B."/>
            <person name="Ben M'barek S."/>
            <person name="Dhillon B."/>
            <person name="Wittenberg A.H.J."/>
            <person name="Crane C.F."/>
            <person name="Hane J.K."/>
            <person name="Foster A.J."/>
            <person name="Van der Lee T.A.J."/>
            <person name="Grimwood J."/>
            <person name="Aerts A."/>
            <person name="Antoniw J."/>
            <person name="Bailey A."/>
            <person name="Bluhm B."/>
            <person name="Bowler J."/>
            <person name="Bristow J."/>
            <person name="van der Burgt A."/>
            <person name="Canto-Canche B."/>
            <person name="Churchill A.C.L."/>
            <person name="Conde-Ferraez L."/>
            <person name="Cools H.J."/>
            <person name="Coutinho P.M."/>
            <person name="Csukai M."/>
            <person name="Dehal P."/>
            <person name="De Wit P."/>
            <person name="Donzelli B."/>
            <person name="van de Geest H.C."/>
            <person name="van Ham R.C.H.J."/>
            <person name="Hammond-Kosack K.E."/>
            <person name="Henrissat B."/>
            <person name="Kilian A."/>
            <person name="Kobayashi A.K."/>
            <person name="Koopmann E."/>
            <person name="Kourmpetis Y."/>
            <person name="Kuzniar A."/>
            <person name="Lindquist E."/>
            <person name="Lombard V."/>
            <person name="Maliepaard C."/>
            <person name="Martins N."/>
            <person name="Mehrabi R."/>
            <person name="Nap J.P.H."/>
            <person name="Ponomarenko A."/>
            <person name="Rudd J.J."/>
            <person name="Salamov A."/>
            <person name="Schmutz J."/>
            <person name="Schouten H.J."/>
            <person name="Shapiro H."/>
            <person name="Stergiopoulos I."/>
            <person name="Torriani S.F.F."/>
            <person name="Tu H."/>
            <person name="de Vries R.P."/>
            <person name="Waalwijk C."/>
            <person name="Ware S.B."/>
            <person name="Wiebenga A."/>
            <person name="Zwiers L.-H."/>
            <person name="Oliver R.P."/>
            <person name="Grigoriev I.V."/>
            <person name="Kema G.H.J."/>
        </authorList>
    </citation>
    <scope>NUCLEOTIDE SEQUENCE [LARGE SCALE GENOMIC DNA]</scope>
    <source>
        <strain evidence="2">CBS 115943 / IPO323</strain>
    </source>
</reference>
<dbReference type="RefSeq" id="XP_003848512.1">
    <property type="nucleotide sequence ID" value="XM_003848464.1"/>
</dbReference>
<dbReference type="GeneID" id="13396197"/>
<gene>
    <name evidence="1" type="ORF">MYCGRDRAFT_106231</name>
</gene>
<dbReference type="InParanoid" id="F9XM92"/>
<dbReference type="Proteomes" id="UP000008062">
    <property type="component" value="Chromosome 11"/>
</dbReference>
<name>F9XM92_ZYMTI</name>
<protein>
    <submittedName>
        <fullName evidence="1">Uncharacterized protein</fullName>
    </submittedName>
</protein>
<dbReference type="EMBL" id="CM001206">
    <property type="protein sequence ID" value="EGP83488.1"/>
    <property type="molecule type" value="Genomic_DNA"/>
</dbReference>
<accession>F9XM92</accession>
<dbReference type="KEGG" id="ztr:MYCGRDRAFT_106231"/>
<evidence type="ECO:0000313" key="1">
    <source>
        <dbReference type="EMBL" id="EGP83488.1"/>
    </source>
</evidence>
<evidence type="ECO:0000313" key="2">
    <source>
        <dbReference type="Proteomes" id="UP000008062"/>
    </source>
</evidence>
<proteinExistence type="predicted"/>
<sequence length="74" mass="8483">MFPNWVLENRWDPYSTGVTSAWMRLQVASRLGNKGLGLDCLGIIVWGWVARNQDGFGPILRWILMTSSLRKQSM</sequence>
<dbReference type="HOGENOM" id="CLU_2689712_0_0_1"/>